<comment type="caution">
    <text evidence="1">The sequence shown here is derived from an EMBL/GenBank/DDBJ whole genome shotgun (WGS) entry which is preliminary data.</text>
</comment>
<accession>A0ACB9M2G7</accession>
<proteinExistence type="predicted"/>
<evidence type="ECO:0000313" key="1">
    <source>
        <dbReference type="EMBL" id="KAI4318359.1"/>
    </source>
</evidence>
<sequence>MDEKRRDSGSSSTLPPPSSDPPHASEPVSTRRRAGALKRKASAALGSSGHGDAGSPSYSSPAPSKRATREKSSSVTPHSQIQNGPLTRARQGGERLSAKEVAAAVAVKADEERKAEAEEARKAAEALEAAIEVEFEGISSRGANVHVVPNHCGWFSWTKVHPLEEDSLPSFFNGKTENRTPGVYMDIRNMILRKFHSNPNIQIELKDLSDLEVGDSEAMREVLEFMDYWGLINFHPFPESHATKGGNESKGVEKKDILIDKLYLFAKIQPAPVASPGDSLSTQQVSSGLFSESLIADELSKAEGPSVEYHCNSCSTDCSRKRYHCQKQADFDLCTDCFNGGKFSSNMASSDFILMEPADAPGAIGGKWTDQETLLLLEAIELFQDNWSEIAEHVATKTKAQCMLHFLQMPIEDVFLDCDDDIDVNKDGNVTFSDNDVTVTGDIPESTINKADTCRGETEKSPTETSNAEDTCEQNADAQPSNQDAFDPKEVQENMDDVKEKDENIVVKTLRESFEAIGCSSTPDSCLSFSEAGNPVMAMAEFLSQLVGSDFASAFIRGSLKSVGEGSTGIHLAMKHCFIMEDPPDQKELNLSQSDFHKLEEKQKVEITKSSKDDEDHSNDDNGRCNAFLILEEKAEDTEMSDLRTEKVENSKDSKPSSLGQSSGSGLGVRKEDAKDGEASAGSKEVDMATSPLALESTDQQPHKPDPMASGEDAKVNGNDMECDDKNKEAIASKKFMQPEKSVAKASSLLLDKSKSVPDFLTIEKGDLQPTLPANEENDDKPLKVDQNDSSVAECNGSIDKLKCAAASALSAATVKAKFLAEDEEDQIRRLTVFLIDKQLRKLEAKLAFFNDLDHVIARVREQFDRLRQRLYQERAQIIASRLGAHAASGPRGMLPTLSANRVAMNFANLVPRAAGSLPSLRPPVSRTMSNVSPNPQNSFVFTSTGGS</sequence>
<evidence type="ECO:0000313" key="2">
    <source>
        <dbReference type="Proteomes" id="UP001057402"/>
    </source>
</evidence>
<organism evidence="1 2">
    <name type="scientific">Melastoma candidum</name>
    <dbReference type="NCBI Taxonomy" id="119954"/>
    <lineage>
        <taxon>Eukaryota</taxon>
        <taxon>Viridiplantae</taxon>
        <taxon>Streptophyta</taxon>
        <taxon>Embryophyta</taxon>
        <taxon>Tracheophyta</taxon>
        <taxon>Spermatophyta</taxon>
        <taxon>Magnoliopsida</taxon>
        <taxon>eudicotyledons</taxon>
        <taxon>Gunneridae</taxon>
        <taxon>Pentapetalae</taxon>
        <taxon>rosids</taxon>
        <taxon>malvids</taxon>
        <taxon>Myrtales</taxon>
        <taxon>Melastomataceae</taxon>
        <taxon>Melastomatoideae</taxon>
        <taxon>Melastomateae</taxon>
        <taxon>Melastoma</taxon>
    </lineage>
</organism>
<protein>
    <submittedName>
        <fullName evidence="1">Uncharacterized protein</fullName>
    </submittedName>
</protein>
<reference evidence="2" key="1">
    <citation type="journal article" date="2023" name="Front. Plant Sci.">
        <title>Chromosomal-level genome assembly of Melastoma candidum provides insights into trichome evolution.</title>
        <authorList>
            <person name="Zhong Y."/>
            <person name="Wu W."/>
            <person name="Sun C."/>
            <person name="Zou P."/>
            <person name="Liu Y."/>
            <person name="Dai S."/>
            <person name="Zhou R."/>
        </authorList>
    </citation>
    <scope>NUCLEOTIDE SEQUENCE [LARGE SCALE GENOMIC DNA]</scope>
</reference>
<dbReference type="EMBL" id="CM042889">
    <property type="protein sequence ID" value="KAI4318359.1"/>
    <property type="molecule type" value="Genomic_DNA"/>
</dbReference>
<gene>
    <name evidence="1" type="ORF">MLD38_032075</name>
</gene>
<name>A0ACB9M2G7_9MYRT</name>
<dbReference type="Proteomes" id="UP001057402">
    <property type="component" value="Chromosome 10"/>
</dbReference>
<keyword evidence="2" id="KW-1185">Reference proteome</keyword>